<organism evidence="1 2">
    <name type="scientific">Lipomyces kononenkoae</name>
    <name type="common">Yeast</name>
    <dbReference type="NCBI Taxonomy" id="34357"/>
    <lineage>
        <taxon>Eukaryota</taxon>
        <taxon>Fungi</taxon>
        <taxon>Dikarya</taxon>
        <taxon>Ascomycota</taxon>
        <taxon>Saccharomycotina</taxon>
        <taxon>Lipomycetes</taxon>
        <taxon>Lipomycetales</taxon>
        <taxon>Lipomycetaceae</taxon>
        <taxon>Lipomyces</taxon>
    </lineage>
</organism>
<reference evidence="2" key="1">
    <citation type="journal article" date="2024" name="Front. Bioeng. Biotechnol.">
        <title>Genome-scale model development and genomic sequencing of the oleaginous clade Lipomyces.</title>
        <authorList>
            <person name="Czajka J.J."/>
            <person name="Han Y."/>
            <person name="Kim J."/>
            <person name="Mondo S.J."/>
            <person name="Hofstad B.A."/>
            <person name="Robles A."/>
            <person name="Haridas S."/>
            <person name="Riley R."/>
            <person name="LaButti K."/>
            <person name="Pangilinan J."/>
            <person name="Andreopoulos W."/>
            <person name="Lipzen A."/>
            <person name="Yan J."/>
            <person name="Wang M."/>
            <person name="Ng V."/>
            <person name="Grigoriev I.V."/>
            <person name="Spatafora J.W."/>
            <person name="Magnuson J.K."/>
            <person name="Baker S.E."/>
            <person name="Pomraning K.R."/>
        </authorList>
    </citation>
    <scope>NUCLEOTIDE SEQUENCE [LARGE SCALE GENOMIC DNA]</scope>
    <source>
        <strain evidence="2">CBS 7786</strain>
    </source>
</reference>
<sequence length="680" mass="75719">MYESRASSPMPSSNELLDHRNQPETLPIRGPMSDTTQTASDVVRGIHGSAGSSGSTTTRPRLSSGRLPELAVYDVSPYETEAEDESIPPTKLRRKSALPPVRTGESVVINMADGAAPSSALSPDIIAVGKRRRSRRASNEPRSRRPTVSEDAIARGASRLRRSASSRSQVGADEQAVGAVNEKDNSSKADSCPDSDDSHPSSANSGDETEEDVCFPMHLEHQRINGIDFDEIEEFAAAQRLEQWYPSQTRPSGNNAGGLGRRLTFSVADRASAEGVGPKGATVIDVSTTSTGADEEKYGLSANEDIELLKRTTLPPDAAARLAAEDDRFSLFCSESEETIHAPQIGLLTGPRQTFAQLFDKANGTWWLDCLDPTDAEMRMLAKAFGIHPLTTEDIRVQETREKVELFRSYYFVCFRTFEHDKVSEEFLEPLNMYMVVFRDGILSFHFSPFQHTINVRRRIRQLRDYVTVSADWICYALIDDITDGFAPVIHEIEREADGIEDSVFVARESDFGDMLKRIGEARRTVMTLMRLLSGKADVIKMFAKRCNEQWDVAPKGEIGLYLGDIQDHIITMFQNLSAYEKILSRSHANYLAQLQVESFYANNRVTNMLSKVTLLGTILIPLNLITGLFGMNVRVPGVGGDDLNWFFGIVGVIFLIVIVSFYLARRWLDNVNRQAKRFH</sequence>
<evidence type="ECO:0000313" key="1">
    <source>
        <dbReference type="EMBL" id="KAK9240587.1"/>
    </source>
</evidence>
<accession>A0ACC3T9J3</accession>
<comment type="caution">
    <text evidence="1">The sequence shown here is derived from an EMBL/GenBank/DDBJ whole genome shotgun (WGS) entry which is preliminary data.</text>
</comment>
<proteinExistence type="predicted"/>
<name>A0ACC3T9J3_LIPKO</name>
<evidence type="ECO:0000313" key="2">
    <source>
        <dbReference type="Proteomes" id="UP001433508"/>
    </source>
</evidence>
<keyword evidence="2" id="KW-1185">Reference proteome</keyword>
<dbReference type="EMBL" id="MU971339">
    <property type="protein sequence ID" value="KAK9240587.1"/>
    <property type="molecule type" value="Genomic_DNA"/>
</dbReference>
<protein>
    <submittedName>
        <fullName evidence="1">Uncharacterized protein</fullName>
    </submittedName>
</protein>
<dbReference type="Proteomes" id="UP001433508">
    <property type="component" value="Unassembled WGS sequence"/>
</dbReference>
<gene>
    <name evidence="1" type="ORF">V1525DRAFT_210006</name>
</gene>